<feature type="compositionally biased region" description="Basic and acidic residues" evidence="1">
    <location>
        <begin position="316"/>
        <end position="330"/>
    </location>
</feature>
<dbReference type="Proteomes" id="UP000567179">
    <property type="component" value="Unassembled WGS sequence"/>
</dbReference>
<gene>
    <name evidence="2" type="ORF">D9619_011975</name>
</gene>
<accession>A0A8H5B0H7</accession>
<sequence>MAPSRPRTDHVLFSVHPSILPPARLCICISVQCDTRPDTAISDDDYSHIRISHRIACVMAMAMISTRTWTLLYTNPRNCARTCVTVPDVRPATCNPRESASSLLARAPIAPSTNLILSPMASPTLMHPPKAQAPSARPSTTTSTSATVSGSRTSTSSRPPLPQASSSYSSTSSYASASTLTSHSSTMPPPASPTPTPTFAPTTSTHSYKRSAPPVHIPPTRLSAEVWRLVGTHLSRRDLANLLYLRHPLALVAAERLAAEVEVWFGSGSGSSGEWDGVELGGAHGSRRSRNEKGRMDDGFGDYSDRDADYDDVDMDQGRDSGRREADRARGARRRFVEDEEEDRKDDAVRAMRTAHLLARVIRDPVFAARVRTLRVYFGPVGLNEGPDAPSSSSRTSTRTRGRGGKVENASPGVAFQTGMLANALPSLAHLRNVHITGAVDAMMPVLRILQRRAPKLSGLSLISPDSPPDLSFLDLRRLIHFSYTITGPNAANSPAASSSALQRVLAGAQGTLKSVALLNPYAAVGYLHSQPPQGAGGSNNSAPYAYNNSPPTATSNSAANTSYAGPIGHQQLLHPQPPVQNNGNNVASVASSGSGGGYSRHGQIQQQGQYPQYPLTHPYAPSPHQHALPSHARSLAPHPHSAHAHSAQTHASAMMSVHALAGGSGGSSSSHVGPASSGGASGILQQQRDQPGYRPRIAPAPPAGYTSSGKTVSIHASGGTPQQAPPPAPVPLWVFPTGALSIGNLTRIHFAGAIPAGSRVFADILTHGRHLETLDIECAPLECTDAAQQFLDAASGTSSSSFRSSSSSDGSALPFLTNFSFTVSSLSRRYADNSGAGTALFPAIAEFLRGRRTLRTLALVVAPQASASVEAQMHTAVGFDASVWGVLPSLQGALRGVRMTYPADLSAGLAGWLVPRSVLALGIVMGESGPLKSGGADGSWTPGADRERRSPGGRDWDGRDRERDRSDRGEKQRASREAIQFLNALKSSMPPGLRFVSLPDALLSILPSSDKDSSSGVSSSTTTATLVVEHGFPSVRVVRMGTSYWTVSRKTMHASALGYSSTSGSYSGRDASAPPSYESHMYDDRNPPTGSNSRGDKEVLELVKWPRHRALYHTSEWLAWYGCEDAVIRDVSGFHA</sequence>
<feature type="compositionally biased region" description="Low complexity" evidence="1">
    <location>
        <begin position="539"/>
        <end position="593"/>
    </location>
</feature>
<proteinExistence type="predicted"/>
<comment type="caution">
    <text evidence="2">The sequence shown here is derived from an EMBL/GenBank/DDBJ whole genome shotgun (WGS) entry which is preliminary data.</text>
</comment>
<dbReference type="EMBL" id="JAACJJ010000044">
    <property type="protein sequence ID" value="KAF5314495.1"/>
    <property type="molecule type" value="Genomic_DNA"/>
</dbReference>
<feature type="region of interest" description="Disordered" evidence="1">
    <location>
        <begin position="275"/>
        <end position="347"/>
    </location>
</feature>
<keyword evidence="3" id="KW-1185">Reference proteome</keyword>
<feature type="region of interest" description="Disordered" evidence="1">
    <location>
        <begin position="534"/>
        <end position="730"/>
    </location>
</feature>
<dbReference type="OrthoDB" id="2685413at2759"/>
<organism evidence="2 3">
    <name type="scientific">Psilocybe cf. subviscida</name>
    <dbReference type="NCBI Taxonomy" id="2480587"/>
    <lineage>
        <taxon>Eukaryota</taxon>
        <taxon>Fungi</taxon>
        <taxon>Dikarya</taxon>
        <taxon>Basidiomycota</taxon>
        <taxon>Agaricomycotina</taxon>
        <taxon>Agaricomycetes</taxon>
        <taxon>Agaricomycetidae</taxon>
        <taxon>Agaricales</taxon>
        <taxon>Agaricineae</taxon>
        <taxon>Strophariaceae</taxon>
        <taxon>Psilocybe</taxon>
    </lineage>
</organism>
<feature type="compositionally biased region" description="Low complexity" evidence="1">
    <location>
        <begin position="603"/>
        <end position="615"/>
    </location>
</feature>
<evidence type="ECO:0000313" key="2">
    <source>
        <dbReference type="EMBL" id="KAF5314495.1"/>
    </source>
</evidence>
<feature type="region of interest" description="Disordered" evidence="1">
    <location>
        <begin position="382"/>
        <end position="411"/>
    </location>
</feature>
<feature type="compositionally biased region" description="Basic and acidic residues" evidence="1">
    <location>
        <begin position="945"/>
        <end position="976"/>
    </location>
</feature>
<feature type="region of interest" description="Disordered" evidence="1">
    <location>
        <begin position="119"/>
        <end position="218"/>
    </location>
</feature>
<feature type="compositionally biased region" description="Basic and acidic residues" evidence="1">
    <location>
        <begin position="289"/>
        <end position="307"/>
    </location>
</feature>
<feature type="compositionally biased region" description="Low complexity" evidence="1">
    <location>
        <begin position="1060"/>
        <end position="1073"/>
    </location>
</feature>
<protein>
    <submittedName>
        <fullName evidence="2">Uncharacterized protein</fullName>
    </submittedName>
</protein>
<name>A0A8H5B0H7_9AGAR</name>
<evidence type="ECO:0000313" key="3">
    <source>
        <dbReference type="Proteomes" id="UP000567179"/>
    </source>
</evidence>
<evidence type="ECO:0000256" key="1">
    <source>
        <dbReference type="SAM" id="MobiDB-lite"/>
    </source>
</evidence>
<feature type="compositionally biased region" description="Pro residues" evidence="1">
    <location>
        <begin position="187"/>
        <end position="198"/>
    </location>
</feature>
<feature type="region of interest" description="Disordered" evidence="1">
    <location>
        <begin position="1060"/>
        <end position="1096"/>
    </location>
</feature>
<feature type="compositionally biased region" description="Low complexity" evidence="1">
    <location>
        <begin position="630"/>
        <end position="679"/>
    </location>
</feature>
<reference evidence="2 3" key="1">
    <citation type="journal article" date="2020" name="ISME J.">
        <title>Uncovering the hidden diversity of litter-decomposition mechanisms in mushroom-forming fungi.</title>
        <authorList>
            <person name="Floudas D."/>
            <person name="Bentzer J."/>
            <person name="Ahren D."/>
            <person name="Johansson T."/>
            <person name="Persson P."/>
            <person name="Tunlid A."/>
        </authorList>
    </citation>
    <scope>NUCLEOTIDE SEQUENCE [LARGE SCALE GENOMIC DNA]</scope>
    <source>
        <strain evidence="2 3">CBS 101986</strain>
    </source>
</reference>
<feature type="compositionally biased region" description="Low complexity" evidence="1">
    <location>
        <begin position="133"/>
        <end position="186"/>
    </location>
</feature>
<feature type="region of interest" description="Disordered" evidence="1">
    <location>
        <begin position="932"/>
        <end position="976"/>
    </location>
</feature>
<dbReference type="AlphaFoldDB" id="A0A8H5B0H7"/>